<evidence type="ECO:0000256" key="1">
    <source>
        <dbReference type="SAM" id="Coils"/>
    </source>
</evidence>
<gene>
    <name evidence="3" type="ORF">RM539_13200</name>
</gene>
<evidence type="ECO:0000313" key="3">
    <source>
        <dbReference type="EMBL" id="MDT0677538.1"/>
    </source>
</evidence>
<organism evidence="3 4">
    <name type="scientific">Autumnicola musiva</name>
    <dbReference type="NCBI Taxonomy" id="3075589"/>
    <lineage>
        <taxon>Bacteria</taxon>
        <taxon>Pseudomonadati</taxon>
        <taxon>Bacteroidota</taxon>
        <taxon>Flavobacteriia</taxon>
        <taxon>Flavobacteriales</taxon>
        <taxon>Flavobacteriaceae</taxon>
        <taxon>Autumnicola</taxon>
    </lineage>
</organism>
<feature type="signal peptide" evidence="2">
    <location>
        <begin position="1"/>
        <end position="21"/>
    </location>
</feature>
<evidence type="ECO:0000256" key="2">
    <source>
        <dbReference type="SAM" id="SignalP"/>
    </source>
</evidence>
<feature type="coiled-coil region" evidence="1">
    <location>
        <begin position="242"/>
        <end position="300"/>
    </location>
</feature>
<sequence>MRKIIPLLVLCSLFFSCSTLSKSQTESVHQFGEVTENFSAYPSAIMNELAEIRMKRGLFYASTLTDPMRQLNELDSIHSQRKYDYKVSESIDVTFRVIDKYAQSLILLSSEDYNDNLQSHAATMGLDIDSLITLYNTTDNSRSLPTGIGDALGNIIGYGGDRYIRGKQAEKIKDFVIKADTLIAVMTSNLLEYLESSNLQELISYEENMIRRNYLSYLQLTKASTFESQRDYLRLKQNIDAAKELRAQTIQATTDLKEAHNELVKVIQKKQKLYRTIQELQVFYLQVTNLRRTLKALNEEQN</sequence>
<dbReference type="PROSITE" id="PS51257">
    <property type="entry name" value="PROKAR_LIPOPROTEIN"/>
    <property type="match status" value="1"/>
</dbReference>
<comment type="caution">
    <text evidence="3">The sequence shown here is derived from an EMBL/GenBank/DDBJ whole genome shotgun (WGS) entry which is preliminary data.</text>
</comment>
<dbReference type="Proteomes" id="UP001262582">
    <property type="component" value="Unassembled WGS sequence"/>
</dbReference>
<reference evidence="3 4" key="1">
    <citation type="submission" date="2023-09" db="EMBL/GenBank/DDBJ databases">
        <authorList>
            <person name="Rey-Velasco X."/>
        </authorList>
    </citation>
    <scope>NUCLEOTIDE SEQUENCE [LARGE SCALE GENOMIC DNA]</scope>
    <source>
        <strain evidence="3 4">F117</strain>
    </source>
</reference>
<feature type="chain" id="PRO_5046393004" description="Lipoprotein" evidence="2">
    <location>
        <begin position="22"/>
        <end position="302"/>
    </location>
</feature>
<dbReference type="RefSeq" id="WP_311503882.1">
    <property type="nucleotide sequence ID" value="NZ_JAVRHK010000009.1"/>
</dbReference>
<protein>
    <recommendedName>
        <fullName evidence="5">Lipoprotein</fullName>
    </recommendedName>
</protein>
<evidence type="ECO:0000313" key="4">
    <source>
        <dbReference type="Proteomes" id="UP001262582"/>
    </source>
</evidence>
<accession>A0ABU3D959</accession>
<keyword evidence="4" id="KW-1185">Reference proteome</keyword>
<keyword evidence="1" id="KW-0175">Coiled coil</keyword>
<proteinExistence type="predicted"/>
<evidence type="ECO:0008006" key="5">
    <source>
        <dbReference type="Google" id="ProtNLM"/>
    </source>
</evidence>
<name>A0ABU3D959_9FLAO</name>
<keyword evidence="2" id="KW-0732">Signal</keyword>
<dbReference type="EMBL" id="JAVRHK010000009">
    <property type="protein sequence ID" value="MDT0677538.1"/>
    <property type="molecule type" value="Genomic_DNA"/>
</dbReference>